<keyword evidence="2" id="KW-1185">Reference proteome</keyword>
<evidence type="ECO:0000313" key="2">
    <source>
        <dbReference type="Proteomes" id="UP000035062"/>
    </source>
</evidence>
<proteinExistence type="predicted"/>
<gene>
    <name evidence="1" type="ORF">AGRI_13990</name>
</gene>
<protein>
    <submittedName>
        <fullName evidence="1">Uncharacterized protein</fullName>
    </submittedName>
</protein>
<comment type="caution">
    <text evidence="1">The sequence shown here is derived from an EMBL/GenBank/DDBJ whole genome shotgun (WGS) entry which is preliminary data.</text>
</comment>
<organism evidence="1 2">
    <name type="scientific">Alishewanella agri BL06</name>
    <dbReference type="NCBI Taxonomy" id="1195246"/>
    <lineage>
        <taxon>Bacteria</taxon>
        <taxon>Pseudomonadati</taxon>
        <taxon>Pseudomonadota</taxon>
        <taxon>Gammaproteobacteria</taxon>
        <taxon>Alteromonadales</taxon>
        <taxon>Alteromonadaceae</taxon>
        <taxon>Alishewanella</taxon>
    </lineage>
</organism>
<sequence length="51" mass="5467">MGALTKSLQNISVRTKLLTGFQASEQTAMASTNLSQLGNDLQQVAARFRVA</sequence>
<dbReference type="PATRIC" id="fig|1195246.3.peg.2776"/>
<dbReference type="RefSeq" id="WP_008609057.1">
    <property type="nucleotide sequence ID" value="NZ_AKKU01000026.1"/>
</dbReference>
<reference evidence="1 2" key="1">
    <citation type="journal article" date="2012" name="J. Bacteriol.">
        <title>Genome Sequence of Pectin-Degrading Alishewanella agri, Isolated from Landfill Soil.</title>
        <authorList>
            <person name="Kim J."/>
            <person name="Jung J."/>
            <person name="Sung J.S."/>
            <person name="Chun J."/>
            <person name="Park W."/>
        </authorList>
    </citation>
    <scope>NUCLEOTIDE SEQUENCE [LARGE SCALE GENOMIC DNA]</scope>
    <source>
        <strain evidence="1 2">BL06</strain>
    </source>
</reference>
<dbReference type="Proteomes" id="UP000035062">
    <property type="component" value="Unassembled WGS sequence"/>
</dbReference>
<evidence type="ECO:0000313" key="1">
    <source>
        <dbReference type="EMBL" id="EIW87637.1"/>
    </source>
</evidence>
<name>I9NYH0_9ALTE</name>
<dbReference type="STRING" id="1195246.AGRI_13990"/>
<dbReference type="EMBL" id="AKKU01000026">
    <property type="protein sequence ID" value="EIW87637.1"/>
    <property type="molecule type" value="Genomic_DNA"/>
</dbReference>
<accession>I9NYH0</accession>
<dbReference type="AlphaFoldDB" id="I9NYH0"/>